<name>A0ABS3M459_9BACT</name>
<feature type="transmembrane region" description="Helical" evidence="1">
    <location>
        <begin position="10"/>
        <end position="28"/>
    </location>
</feature>
<dbReference type="EMBL" id="JAERMS010000006">
    <property type="protein sequence ID" value="MBO1362901.1"/>
    <property type="molecule type" value="Genomic_DNA"/>
</dbReference>
<keyword evidence="1" id="KW-0472">Membrane</keyword>
<gene>
    <name evidence="2" type="ORF">JHU38_03765</name>
</gene>
<organism evidence="2 3">
    <name type="scientific">Prevotella illustrans</name>
    <dbReference type="NCBI Taxonomy" id="2800387"/>
    <lineage>
        <taxon>Bacteria</taxon>
        <taxon>Pseudomonadati</taxon>
        <taxon>Bacteroidota</taxon>
        <taxon>Bacteroidia</taxon>
        <taxon>Bacteroidales</taxon>
        <taxon>Prevotellaceae</taxon>
        <taxon>Prevotella</taxon>
    </lineage>
</organism>
<feature type="transmembrane region" description="Helical" evidence="1">
    <location>
        <begin position="34"/>
        <end position="56"/>
    </location>
</feature>
<keyword evidence="1" id="KW-1133">Transmembrane helix</keyword>
<dbReference type="Proteomes" id="UP000664265">
    <property type="component" value="Unassembled WGS sequence"/>
</dbReference>
<feature type="transmembrane region" description="Helical" evidence="1">
    <location>
        <begin position="68"/>
        <end position="84"/>
    </location>
</feature>
<dbReference type="RefSeq" id="WP_107581053.1">
    <property type="nucleotide sequence ID" value="NZ_JAERMS010000006.1"/>
</dbReference>
<accession>A0ABS3M459</accession>
<evidence type="ECO:0000256" key="1">
    <source>
        <dbReference type="SAM" id="Phobius"/>
    </source>
</evidence>
<keyword evidence="3" id="KW-1185">Reference proteome</keyword>
<evidence type="ECO:0000313" key="3">
    <source>
        <dbReference type="Proteomes" id="UP000664265"/>
    </source>
</evidence>
<reference evidence="2 3" key="1">
    <citation type="submission" date="2021-01" db="EMBL/GenBank/DDBJ databases">
        <title>Prevotella A2931 sp. nov.</title>
        <authorList>
            <person name="Buhl M."/>
            <person name="Oberhettinger P."/>
        </authorList>
    </citation>
    <scope>NUCLEOTIDE SEQUENCE [LARGE SCALE GENOMIC DNA]</scope>
    <source>
        <strain evidence="2 3">A2931</strain>
    </source>
</reference>
<comment type="caution">
    <text evidence="2">The sequence shown here is derived from an EMBL/GenBank/DDBJ whole genome shotgun (WGS) entry which is preliminary data.</text>
</comment>
<sequence length="144" mass="16538">MEELTKTRRYLFLLGGALMVIGAGTYVLMWNRQIVSWIFLLGAILFVTIQLLQAYTGSSITIKRLKRIMGMADLFFILAGLLMVDNAYGVLRPMFTHVVDYLTYVYNKWVILLLIAALLEMYTMHRISSELEKGKSINPKKHKS</sequence>
<keyword evidence="1" id="KW-0812">Transmembrane</keyword>
<evidence type="ECO:0000313" key="2">
    <source>
        <dbReference type="EMBL" id="MBO1362901.1"/>
    </source>
</evidence>
<proteinExistence type="predicted"/>
<feature type="transmembrane region" description="Helical" evidence="1">
    <location>
        <begin position="104"/>
        <end position="123"/>
    </location>
</feature>
<protein>
    <submittedName>
        <fullName evidence="2">Uncharacterized protein</fullName>
    </submittedName>
</protein>